<reference evidence="2 3" key="1">
    <citation type="journal article" date="2019" name="Front. Genet.">
        <title>Whole-Genome Sequencing of the Opportunistic Yeast Pathogen Candida inconspicua Uncovers Its Hybrid Origin.</title>
        <authorList>
            <person name="Mixao V."/>
            <person name="Hansen A.P."/>
            <person name="Saus E."/>
            <person name="Boekhout T."/>
            <person name="Lass-Florl C."/>
            <person name="Gabaldon T."/>
        </authorList>
    </citation>
    <scope>NUCLEOTIDE SEQUENCE [LARGE SCALE GENOMIC DNA]</scope>
    <source>
        <strain evidence="2 3">CBS 180</strain>
    </source>
</reference>
<comment type="caution">
    <text evidence="2">The sequence shown here is derived from an EMBL/GenBank/DDBJ whole genome shotgun (WGS) entry which is preliminary data.</text>
</comment>
<protein>
    <submittedName>
        <fullName evidence="2">Uncharacterized protein</fullName>
    </submittedName>
</protein>
<evidence type="ECO:0000313" key="3">
    <source>
        <dbReference type="Proteomes" id="UP000307173"/>
    </source>
</evidence>
<feature type="region of interest" description="Disordered" evidence="1">
    <location>
        <begin position="1"/>
        <end position="27"/>
    </location>
</feature>
<organism evidence="2 3">
    <name type="scientific">Pichia inconspicua</name>
    <dbReference type="NCBI Taxonomy" id="52247"/>
    <lineage>
        <taxon>Eukaryota</taxon>
        <taxon>Fungi</taxon>
        <taxon>Dikarya</taxon>
        <taxon>Ascomycota</taxon>
        <taxon>Saccharomycotina</taxon>
        <taxon>Pichiomycetes</taxon>
        <taxon>Pichiales</taxon>
        <taxon>Pichiaceae</taxon>
        <taxon>Pichia</taxon>
    </lineage>
</organism>
<dbReference type="EMBL" id="SELW01000602">
    <property type="protein sequence ID" value="TID18662.1"/>
    <property type="molecule type" value="Genomic_DNA"/>
</dbReference>
<evidence type="ECO:0000313" key="2">
    <source>
        <dbReference type="EMBL" id="TID18662.1"/>
    </source>
</evidence>
<dbReference type="Proteomes" id="UP000307173">
    <property type="component" value="Unassembled WGS sequence"/>
</dbReference>
<dbReference type="AlphaFoldDB" id="A0A4T0WZ74"/>
<evidence type="ECO:0000256" key="1">
    <source>
        <dbReference type="SAM" id="MobiDB-lite"/>
    </source>
</evidence>
<sequence>MDAGKSSRGNSKLFGKQLRLKKSSTKQSDDLNIRDIGFKLYQERKRVKIDSNQIDLNSLREKSKKVRELKLTNSLDSTKKPNGFEFGDESVLVNNLQRLLGTSRNEKKHAIIRKADLDNLEEIATITFLHKISGSLCVVHVKFTSNVDIIWLSCLWSEWINLKVGDMIILEEIIDLSNIRVCRKWEKVI</sequence>
<name>A0A4T0WZ74_9ASCO</name>
<keyword evidence="3" id="KW-1185">Reference proteome</keyword>
<proteinExistence type="predicted"/>
<gene>
    <name evidence="2" type="ORF">CANINC_003836</name>
</gene>
<accession>A0A4T0WZ74</accession>